<dbReference type="InterPro" id="IPR037923">
    <property type="entry name" value="HTH-like"/>
</dbReference>
<dbReference type="PROSITE" id="PS01124">
    <property type="entry name" value="HTH_ARAC_FAMILY_2"/>
    <property type="match status" value="1"/>
</dbReference>
<dbReference type="SUPFAM" id="SSF51215">
    <property type="entry name" value="Regulatory protein AraC"/>
    <property type="match status" value="1"/>
</dbReference>
<evidence type="ECO:0000256" key="1">
    <source>
        <dbReference type="ARBA" id="ARBA00023015"/>
    </source>
</evidence>
<dbReference type="SMART" id="SM00342">
    <property type="entry name" value="HTH_ARAC"/>
    <property type="match status" value="1"/>
</dbReference>
<dbReference type="Gene3D" id="1.10.10.60">
    <property type="entry name" value="Homeodomain-like"/>
    <property type="match status" value="2"/>
</dbReference>
<dbReference type="InterPro" id="IPR009057">
    <property type="entry name" value="Homeodomain-like_sf"/>
</dbReference>
<dbReference type="PANTHER" id="PTHR43280:SF2">
    <property type="entry name" value="HTH-TYPE TRANSCRIPTIONAL REGULATOR EXSA"/>
    <property type="match status" value="1"/>
</dbReference>
<gene>
    <name evidence="5" type="ORF">J2S23_000674</name>
</gene>
<dbReference type="Proteomes" id="UP001223079">
    <property type="component" value="Unassembled WGS sequence"/>
</dbReference>
<keyword evidence="2" id="KW-0238">DNA-binding</keyword>
<protein>
    <submittedName>
        <fullName evidence="5">AraC-like DNA-binding protein</fullName>
    </submittedName>
</protein>
<evidence type="ECO:0000313" key="6">
    <source>
        <dbReference type="Proteomes" id="UP001223079"/>
    </source>
</evidence>
<keyword evidence="3" id="KW-0804">Transcription</keyword>
<proteinExistence type="predicted"/>
<sequence>MNQSSEEFSYQTNNKLSADNFPLIDLVYPLAMFYKRSVDNNLLYTLIQDKNIEFIVEKPSVEPYKTNSFQFSYVLSGQVTKVIEGKEYTFLAGQGCFLNPLIAQSDHIEEGHLLIIDISPPLLETIIKTLRPSFLSKPIFHYFNQYFKKEMDWQRNYIEFNSLLPIQNESFHKLLDQIQIELSTEPIGTEYFQKGLLLRLLDTLNNPHFFQLKNVSLDSNKEDFLVHRLKSLIEASHGYISRKEIEDTIHYNAEYLNRLLKKKTSHTISNYSKIIRIQKAQQLLTTTDLKITDIVEALNFSSENHFYHYFKKEVGMPPKQYRLKYQKSEN</sequence>
<comment type="caution">
    <text evidence="5">The sequence shown here is derived from an EMBL/GenBank/DDBJ whole genome shotgun (WGS) entry which is preliminary data.</text>
</comment>
<evidence type="ECO:0000256" key="3">
    <source>
        <dbReference type="ARBA" id="ARBA00023163"/>
    </source>
</evidence>
<dbReference type="RefSeq" id="WP_307121343.1">
    <property type="nucleotide sequence ID" value="NZ_JAUSTM010000005.1"/>
</dbReference>
<accession>A0ABT9YS29</accession>
<evidence type="ECO:0000259" key="4">
    <source>
        <dbReference type="PROSITE" id="PS01124"/>
    </source>
</evidence>
<dbReference type="Pfam" id="PF12833">
    <property type="entry name" value="HTH_18"/>
    <property type="match status" value="1"/>
</dbReference>
<reference evidence="5 6" key="1">
    <citation type="submission" date="2023-07" db="EMBL/GenBank/DDBJ databases">
        <title>Genomic Encyclopedia of Type Strains, Phase IV (KMG-IV): sequencing the most valuable type-strain genomes for metagenomic binning, comparative biology and taxonomic classification.</title>
        <authorList>
            <person name="Goeker M."/>
        </authorList>
    </citation>
    <scope>NUCLEOTIDE SEQUENCE [LARGE SCALE GENOMIC DNA]</scope>
    <source>
        <strain evidence="5 6">DSM 105143</strain>
    </source>
</reference>
<name>A0ABT9YS29_9STRE</name>
<dbReference type="SUPFAM" id="SSF46689">
    <property type="entry name" value="Homeodomain-like"/>
    <property type="match status" value="1"/>
</dbReference>
<feature type="domain" description="HTH araC/xylS-type" evidence="4">
    <location>
        <begin position="223"/>
        <end position="324"/>
    </location>
</feature>
<dbReference type="InterPro" id="IPR018060">
    <property type="entry name" value="HTH_AraC"/>
</dbReference>
<organism evidence="5 6">
    <name type="scientific">Streptococcus moroccensis</name>
    <dbReference type="NCBI Taxonomy" id="1451356"/>
    <lineage>
        <taxon>Bacteria</taxon>
        <taxon>Bacillati</taxon>
        <taxon>Bacillota</taxon>
        <taxon>Bacilli</taxon>
        <taxon>Lactobacillales</taxon>
        <taxon>Streptococcaceae</taxon>
        <taxon>Streptococcus</taxon>
    </lineage>
</organism>
<evidence type="ECO:0000313" key="5">
    <source>
        <dbReference type="EMBL" id="MDQ0222123.1"/>
    </source>
</evidence>
<dbReference type="EMBL" id="JAUSTM010000005">
    <property type="protein sequence ID" value="MDQ0222123.1"/>
    <property type="molecule type" value="Genomic_DNA"/>
</dbReference>
<keyword evidence="1" id="KW-0805">Transcription regulation</keyword>
<evidence type="ECO:0000256" key="2">
    <source>
        <dbReference type="ARBA" id="ARBA00023125"/>
    </source>
</evidence>
<dbReference type="PANTHER" id="PTHR43280">
    <property type="entry name" value="ARAC-FAMILY TRANSCRIPTIONAL REGULATOR"/>
    <property type="match status" value="1"/>
</dbReference>
<keyword evidence="6" id="KW-1185">Reference proteome</keyword>